<dbReference type="Proteomes" id="UP000618240">
    <property type="component" value="Unassembled WGS sequence"/>
</dbReference>
<proteinExistence type="predicted"/>
<accession>A0ABS8A206</accession>
<dbReference type="PANTHER" id="PTHR34818:SF1">
    <property type="entry name" value="PROTEIN BLI-3"/>
    <property type="match status" value="1"/>
</dbReference>
<keyword evidence="3" id="KW-1185">Reference proteome</keyword>
<dbReference type="InterPro" id="IPR038725">
    <property type="entry name" value="YdaG_split_barrel_FMN-bd"/>
</dbReference>
<comment type="caution">
    <text evidence="2">The sequence shown here is derived from an EMBL/GenBank/DDBJ whole genome shotgun (WGS) entry which is preliminary data.</text>
</comment>
<organism evidence="2 3">
    <name type="scientific">Chryseobacterium tagetis</name>
    <dbReference type="NCBI Taxonomy" id="2801334"/>
    <lineage>
        <taxon>Bacteria</taxon>
        <taxon>Pseudomonadati</taxon>
        <taxon>Bacteroidota</taxon>
        <taxon>Flavobacteriia</taxon>
        <taxon>Flavobacteriales</taxon>
        <taxon>Weeksellaceae</taxon>
        <taxon>Chryseobacterium group</taxon>
        <taxon>Chryseobacterium</taxon>
    </lineage>
</organism>
<evidence type="ECO:0000259" key="1">
    <source>
        <dbReference type="Pfam" id="PF16242"/>
    </source>
</evidence>
<protein>
    <submittedName>
        <fullName evidence="2">Pyridoxamine 5'-phosphate oxidase family protein</fullName>
    </submittedName>
</protein>
<reference evidence="2 3" key="1">
    <citation type="submission" date="2021-09" db="EMBL/GenBank/DDBJ databases">
        <title>Genome sequencing and assembly of Chryseobacterium sp. RG1.</title>
        <authorList>
            <person name="Chhetri G."/>
        </authorList>
    </citation>
    <scope>NUCLEOTIDE SEQUENCE [LARGE SCALE GENOMIC DNA]</scope>
    <source>
        <strain evidence="2 3">RG1</strain>
    </source>
</reference>
<evidence type="ECO:0000313" key="3">
    <source>
        <dbReference type="Proteomes" id="UP000618240"/>
    </source>
</evidence>
<dbReference type="SUPFAM" id="SSF50475">
    <property type="entry name" value="FMN-binding split barrel"/>
    <property type="match status" value="1"/>
</dbReference>
<feature type="domain" description="General stress protein FMN-binding split barrel" evidence="1">
    <location>
        <begin position="16"/>
        <end position="157"/>
    </location>
</feature>
<dbReference type="Gene3D" id="2.30.110.10">
    <property type="entry name" value="Electron Transport, Fmn-binding Protein, Chain A"/>
    <property type="match status" value="1"/>
</dbReference>
<sequence length="161" mass="18354">MSNTTSPYENLSGPAAIEKIKHVTEESDTCFFSTRVDANTHSRPMTIQEIDPEGNIWFLSDVNSDKNHEISSDSEVELYFMNTTKNEYIFIKGKATLFQDKSLIEKHWNNFANAWFNGKEDPNLTVIKVIPDNAYYYETKESKLVAGNSTENNNVEGTLEI</sequence>
<evidence type="ECO:0000313" key="2">
    <source>
        <dbReference type="EMBL" id="MCA6068016.1"/>
    </source>
</evidence>
<dbReference type="EMBL" id="JAERSE020000003">
    <property type="protein sequence ID" value="MCA6068016.1"/>
    <property type="molecule type" value="Genomic_DNA"/>
</dbReference>
<dbReference type="RefSeq" id="WP_225689191.1">
    <property type="nucleotide sequence ID" value="NZ_JAERSE020000003.1"/>
</dbReference>
<dbReference type="Pfam" id="PF16242">
    <property type="entry name" value="Pyrid_ox_like"/>
    <property type="match status" value="1"/>
</dbReference>
<dbReference type="PANTHER" id="PTHR34818">
    <property type="entry name" value="PROTEIN BLI-3"/>
    <property type="match status" value="1"/>
</dbReference>
<gene>
    <name evidence="2" type="ORF">JI747_012545</name>
</gene>
<name>A0ABS8A206_9FLAO</name>
<dbReference type="InterPro" id="IPR012349">
    <property type="entry name" value="Split_barrel_FMN-bd"/>
</dbReference>
<dbReference type="InterPro" id="IPR052917">
    <property type="entry name" value="Stress-Dev_Protein"/>
</dbReference>